<evidence type="ECO:0000313" key="2">
    <source>
        <dbReference type="Proteomes" id="UP000663954"/>
    </source>
</evidence>
<name>A0ABX7TEF7_9GAMM</name>
<proteinExistence type="predicted"/>
<organism evidence="1 2">
    <name type="scientific">Acinetobacter towneri</name>
    <dbReference type="NCBI Taxonomy" id="202956"/>
    <lineage>
        <taxon>Bacteria</taxon>
        <taxon>Pseudomonadati</taxon>
        <taxon>Pseudomonadota</taxon>
        <taxon>Gammaproteobacteria</taxon>
        <taxon>Moraxellales</taxon>
        <taxon>Moraxellaceae</taxon>
        <taxon>Acinetobacter</taxon>
    </lineage>
</organism>
<keyword evidence="2" id="KW-1185">Reference proteome</keyword>
<dbReference type="GeneID" id="64221999"/>
<dbReference type="RefSeq" id="WP_207973849.1">
    <property type="nucleotide sequence ID" value="NZ_CP071766.1"/>
</dbReference>
<dbReference type="EMBL" id="CP071770">
    <property type="protein sequence ID" value="QTD61773.1"/>
    <property type="molecule type" value="Genomic_DNA"/>
</dbReference>
<evidence type="ECO:0008006" key="3">
    <source>
        <dbReference type="Google" id="ProtNLM"/>
    </source>
</evidence>
<dbReference type="Proteomes" id="UP000663954">
    <property type="component" value="Chromosome"/>
</dbReference>
<gene>
    <name evidence="1" type="ORF">J4G45_13560</name>
</gene>
<protein>
    <recommendedName>
        <fullName evidence="3">Tle cognate immunity protein 4 N-terminal domain-containing protein</fullName>
    </recommendedName>
</protein>
<reference evidence="1 2" key="1">
    <citation type="journal article" date="2020" name="Front. Cell. Infect. Microbiol.">
        <title>Characterization of Three Porcine Acinetobacter towneri Strains Co-Harboring tet(X3) and bla OXA-58.</title>
        <authorList>
            <person name="Ma J."/>
            <person name="Wang J."/>
            <person name="Feng J."/>
            <person name="Liu Y."/>
            <person name="Yang B."/>
            <person name="Li R."/>
            <person name="Bai L."/>
            <person name="He T."/>
            <person name="Wang X."/>
            <person name="Yang Z."/>
        </authorList>
    </citation>
    <scope>NUCLEOTIDE SEQUENCE [LARGE SCALE GENOMIC DNA]</scope>
    <source>
        <strain evidence="1 2">GX5</strain>
    </source>
</reference>
<sequence length="102" mass="11967">MRIFFILLFILVSCTQVYSSEKDYYCFSSGSKSVLLVPSEYPNINSIMYYPFMKKIELSTTLRIEEVDMGDNAKPEIYRTVQEIIDNKVNGQYRFMSQGYIL</sequence>
<accession>A0ABX7TEF7</accession>
<evidence type="ECO:0000313" key="1">
    <source>
        <dbReference type="EMBL" id="QTD61773.1"/>
    </source>
</evidence>